<dbReference type="STRING" id="474950.SAMN05421771_0585"/>
<evidence type="ECO:0000259" key="5">
    <source>
        <dbReference type="Pfam" id="PF00156"/>
    </source>
</evidence>
<evidence type="ECO:0000256" key="4">
    <source>
        <dbReference type="HAMAP-Rule" id="MF_01219"/>
    </source>
</evidence>
<organism evidence="6 7">
    <name type="scientific">Granulicella pectinivorans</name>
    <dbReference type="NCBI Taxonomy" id="474950"/>
    <lineage>
        <taxon>Bacteria</taxon>
        <taxon>Pseudomonadati</taxon>
        <taxon>Acidobacteriota</taxon>
        <taxon>Terriglobia</taxon>
        <taxon>Terriglobales</taxon>
        <taxon>Acidobacteriaceae</taxon>
        <taxon>Granulicella</taxon>
    </lineage>
</organism>
<dbReference type="InterPro" id="IPR023050">
    <property type="entry name" value="PyrR"/>
</dbReference>
<dbReference type="GO" id="GO:0006355">
    <property type="term" value="P:regulation of DNA-templated transcription"/>
    <property type="evidence" value="ECO:0007669"/>
    <property type="project" value="UniProtKB-UniRule"/>
</dbReference>
<evidence type="ECO:0000256" key="1">
    <source>
        <dbReference type="ARBA" id="ARBA00005565"/>
    </source>
</evidence>
<keyword evidence="2 4" id="KW-0805">Transcription regulation</keyword>
<dbReference type="Proteomes" id="UP000199024">
    <property type="component" value="Unassembled WGS sequence"/>
</dbReference>
<dbReference type="GO" id="GO:0004845">
    <property type="term" value="F:uracil phosphoribosyltransferase activity"/>
    <property type="evidence" value="ECO:0007669"/>
    <property type="project" value="UniProtKB-UniRule"/>
</dbReference>
<dbReference type="InterPro" id="IPR050137">
    <property type="entry name" value="PyrR_bifunctional"/>
</dbReference>
<sequence>MSENTEVKATPNLRLKGRLMSASEIERTLVRLAHEIVERNNGGTNLGLVGIKRRGVPLAQRLAAHIAKIEKHPVDTGVLDIAFYRDDLSTRDIRPVVTPGALGFDVNGRDIILMDDVLYTGRTIRAALDALFAHGRPKSVQLLVLIDRGHRELPIQATFVGRHIPTSRREIIEVKLNEIDGQEEVLLVELAD</sequence>
<dbReference type="FunFam" id="3.40.50.2020:FF:000020">
    <property type="entry name" value="Bifunctional protein PyrR"/>
    <property type="match status" value="1"/>
</dbReference>
<dbReference type="PANTHER" id="PTHR11608:SF0">
    <property type="entry name" value="BIFUNCTIONAL PROTEIN PYRR"/>
    <property type="match status" value="1"/>
</dbReference>
<dbReference type="InterPro" id="IPR000836">
    <property type="entry name" value="PRTase_dom"/>
</dbReference>
<gene>
    <name evidence="4" type="primary">pyrR</name>
    <name evidence="6" type="ORF">SAMN05421771_0585</name>
</gene>
<dbReference type="RefSeq" id="WP_281245476.1">
    <property type="nucleotide sequence ID" value="NZ_FOZL01000001.1"/>
</dbReference>
<dbReference type="InterPro" id="IPR029057">
    <property type="entry name" value="PRTase-like"/>
</dbReference>
<keyword evidence="7" id="KW-1185">Reference proteome</keyword>
<dbReference type="PANTHER" id="PTHR11608">
    <property type="entry name" value="BIFUNCTIONAL PROTEIN PYRR"/>
    <property type="match status" value="1"/>
</dbReference>
<keyword evidence="3 4" id="KW-0804">Transcription</keyword>
<evidence type="ECO:0000313" key="7">
    <source>
        <dbReference type="Proteomes" id="UP000199024"/>
    </source>
</evidence>
<evidence type="ECO:0000313" key="6">
    <source>
        <dbReference type="EMBL" id="SFS01511.1"/>
    </source>
</evidence>
<keyword evidence="4 6" id="KW-0808">Transferase</keyword>
<reference evidence="6 7" key="1">
    <citation type="submission" date="2016-10" db="EMBL/GenBank/DDBJ databases">
        <authorList>
            <person name="de Groot N.N."/>
        </authorList>
    </citation>
    <scope>NUCLEOTIDE SEQUENCE [LARGE SCALE GENOMIC DNA]</scope>
    <source>
        <strain evidence="6 7">DSM 21001</strain>
    </source>
</reference>
<dbReference type="SUPFAM" id="SSF53271">
    <property type="entry name" value="PRTase-like"/>
    <property type="match status" value="1"/>
</dbReference>
<keyword evidence="4 6" id="KW-0328">Glycosyltransferase</keyword>
<dbReference type="NCBIfam" id="NF003549">
    <property type="entry name" value="PRK05205.1-5"/>
    <property type="match status" value="1"/>
</dbReference>
<comment type="function">
    <text evidence="4">Also displays a weak uracil phosphoribosyltransferase activity which is not physiologically significant.</text>
</comment>
<protein>
    <recommendedName>
        <fullName evidence="4">Bifunctional protein PyrR</fullName>
    </recommendedName>
    <domain>
        <recommendedName>
            <fullName evidence="4">Pyrimidine operon regulatory protein</fullName>
        </recommendedName>
    </domain>
    <domain>
        <recommendedName>
            <fullName evidence="4">Uracil phosphoribosyltransferase</fullName>
            <shortName evidence="4">UPRTase</shortName>
            <ecNumber evidence="4">2.4.2.9</ecNumber>
        </recommendedName>
    </domain>
</protein>
<feature type="domain" description="Phosphoribosyltransferase" evidence="5">
    <location>
        <begin position="24"/>
        <end position="160"/>
    </location>
</feature>
<comment type="similarity">
    <text evidence="1 4">Belongs to the purine/pyrimidine phosphoribosyltransferase family. PyrR subfamily.</text>
</comment>
<dbReference type="AlphaFoldDB" id="A0A1I6LDE1"/>
<comment type="catalytic activity">
    <reaction evidence="4">
        <text>UMP + diphosphate = 5-phospho-alpha-D-ribose 1-diphosphate + uracil</text>
        <dbReference type="Rhea" id="RHEA:13017"/>
        <dbReference type="ChEBI" id="CHEBI:17568"/>
        <dbReference type="ChEBI" id="CHEBI:33019"/>
        <dbReference type="ChEBI" id="CHEBI:57865"/>
        <dbReference type="ChEBI" id="CHEBI:58017"/>
        <dbReference type="EC" id="2.4.2.9"/>
    </reaction>
</comment>
<comment type="function">
    <text evidence="4">Regulates the transcription of the pyrimidine nucleotide (pyr) operon in response to exogenous pyrimidines.</text>
</comment>
<dbReference type="Gene3D" id="3.40.50.2020">
    <property type="match status" value="1"/>
</dbReference>
<dbReference type="NCBIfam" id="NF003545">
    <property type="entry name" value="PRK05205.1-1"/>
    <property type="match status" value="1"/>
</dbReference>
<evidence type="ECO:0000256" key="3">
    <source>
        <dbReference type="ARBA" id="ARBA00023163"/>
    </source>
</evidence>
<proteinExistence type="inferred from homology"/>
<name>A0A1I6LDE1_9BACT</name>
<dbReference type="Pfam" id="PF00156">
    <property type="entry name" value="Pribosyltran"/>
    <property type="match status" value="1"/>
</dbReference>
<dbReference type="CDD" id="cd06223">
    <property type="entry name" value="PRTases_typeI"/>
    <property type="match status" value="1"/>
</dbReference>
<evidence type="ECO:0000256" key="2">
    <source>
        <dbReference type="ARBA" id="ARBA00023015"/>
    </source>
</evidence>
<feature type="short sequence motif" description="PRPP-binding" evidence="4">
    <location>
        <begin position="111"/>
        <end position="123"/>
    </location>
</feature>
<dbReference type="EMBL" id="FOZL01000001">
    <property type="protein sequence ID" value="SFS01511.1"/>
    <property type="molecule type" value="Genomic_DNA"/>
</dbReference>
<dbReference type="HAMAP" id="MF_01219">
    <property type="entry name" value="PyrR"/>
    <property type="match status" value="1"/>
</dbReference>
<dbReference type="EC" id="2.4.2.9" evidence="4"/>
<accession>A0A1I6LDE1</accession>